<dbReference type="InterPro" id="IPR030670">
    <property type="entry name" value="uL10_eukaryotes"/>
</dbReference>
<evidence type="ECO:0000256" key="5">
    <source>
        <dbReference type="SAM" id="MobiDB-lite"/>
    </source>
</evidence>
<dbReference type="GO" id="GO:0022625">
    <property type="term" value="C:cytosolic large ribosomal subunit"/>
    <property type="evidence" value="ECO:0007669"/>
    <property type="project" value="TreeGrafter"/>
</dbReference>
<dbReference type="AlphaFoldDB" id="A0A4Y9Z2T0"/>
<dbReference type="InterPro" id="IPR043164">
    <property type="entry name" value="Ribosomal_uL10-like_insert_sf"/>
</dbReference>
<dbReference type="GO" id="GO:0002181">
    <property type="term" value="P:cytoplasmic translation"/>
    <property type="evidence" value="ECO:0007669"/>
    <property type="project" value="TreeGrafter"/>
</dbReference>
<accession>A0A4Y9Z2T0</accession>
<reference evidence="7 8" key="1">
    <citation type="submission" date="2019-01" db="EMBL/GenBank/DDBJ databases">
        <title>Genome sequencing of the rare red list fungi Fomitopsis rosea.</title>
        <authorList>
            <person name="Buettner E."/>
            <person name="Kellner H."/>
        </authorList>
    </citation>
    <scope>NUCLEOTIDE SEQUENCE [LARGE SCALE GENOMIC DNA]</scope>
    <source>
        <strain evidence="7 8">DSM 105464</strain>
    </source>
</reference>
<proteinExistence type="inferred from homology"/>
<feature type="domain" description="Large ribosomal subunit protein uL10-like insertion" evidence="6">
    <location>
        <begin position="109"/>
        <end position="178"/>
    </location>
</feature>
<dbReference type="InterPro" id="IPR040637">
    <property type="entry name" value="Ribosomal_uL10-like_insert"/>
</dbReference>
<dbReference type="GO" id="GO:0070180">
    <property type="term" value="F:large ribosomal subunit rRNA binding"/>
    <property type="evidence" value="ECO:0007669"/>
    <property type="project" value="TreeGrafter"/>
</dbReference>
<keyword evidence="3 4" id="KW-0687">Ribonucleoprotein</keyword>
<dbReference type="Pfam" id="PF00466">
    <property type="entry name" value="Ribosomal_L10"/>
    <property type="match status" value="1"/>
</dbReference>
<dbReference type="FunFam" id="3.90.105.20:FF:000001">
    <property type="entry name" value="60S acidic ribosomal protein P0"/>
    <property type="match status" value="1"/>
</dbReference>
<feature type="region of interest" description="Disordered" evidence="5">
    <location>
        <begin position="287"/>
        <end position="315"/>
    </location>
</feature>
<evidence type="ECO:0000256" key="4">
    <source>
        <dbReference type="PIRNR" id="PIRNR039087"/>
    </source>
</evidence>
<dbReference type="EMBL" id="SEKV01000047">
    <property type="protein sequence ID" value="TFY67679.1"/>
    <property type="molecule type" value="Genomic_DNA"/>
</dbReference>
<organism evidence="7 8">
    <name type="scientific">Rhodofomes roseus</name>
    <dbReference type="NCBI Taxonomy" id="34475"/>
    <lineage>
        <taxon>Eukaryota</taxon>
        <taxon>Fungi</taxon>
        <taxon>Dikarya</taxon>
        <taxon>Basidiomycota</taxon>
        <taxon>Agaricomycotina</taxon>
        <taxon>Agaricomycetes</taxon>
        <taxon>Polyporales</taxon>
        <taxon>Rhodofomes</taxon>
    </lineage>
</organism>
<dbReference type="InterPro" id="IPR043141">
    <property type="entry name" value="Ribosomal_uL10-like_sf"/>
</dbReference>
<sequence length="315" mass="33541">MGATRAQKELYFTKLKDLVAKYPSIFVVNVDNVGSNQMHQIRVALRGKGIVVMGKNTMVRRALRSILAEFPQFERLLPHVKGNIGFVFTSGDLKEIRDIITANKVAAPARAGALAPKDVIIPGGNTGMEPGKTSFFQALGIPTKIARGTIEIVSDVQVVTAGTRVGPSEATLLNMLNISPFTYGMTVVQIFDQGNIFAPEVLDVSEDELLKRFASGVTTIAAISLALHYPTLVSVTHSLVNSYKNLIAVSIATDYTFEGSEKIKEILANPEAFAAAAAAAAPAADAAPAAAAADEPAKKEEEDESDDDMGFGLFD</sequence>
<evidence type="ECO:0000256" key="2">
    <source>
        <dbReference type="ARBA" id="ARBA00022980"/>
    </source>
</evidence>
<dbReference type="Pfam" id="PF17777">
    <property type="entry name" value="RL10P_insert"/>
    <property type="match status" value="1"/>
</dbReference>
<dbReference type="Pfam" id="PF00428">
    <property type="entry name" value="Ribosomal_60s"/>
    <property type="match status" value="1"/>
</dbReference>
<dbReference type="Proteomes" id="UP000298390">
    <property type="component" value="Unassembled WGS sequence"/>
</dbReference>
<comment type="caution">
    <text evidence="7">The sequence shown here is derived from an EMBL/GenBank/DDBJ whole genome shotgun (WGS) entry which is preliminary data.</text>
</comment>
<dbReference type="PIRSF" id="PIRSF039087">
    <property type="entry name" value="L10E"/>
    <property type="match status" value="1"/>
</dbReference>
<evidence type="ECO:0000259" key="6">
    <source>
        <dbReference type="Pfam" id="PF17777"/>
    </source>
</evidence>
<dbReference type="Gene3D" id="3.90.105.20">
    <property type="match status" value="1"/>
</dbReference>
<dbReference type="PANTHER" id="PTHR45699:SF3">
    <property type="entry name" value="LARGE RIBOSOMAL SUBUNIT PROTEIN UL10"/>
    <property type="match status" value="1"/>
</dbReference>
<protein>
    <recommendedName>
        <fullName evidence="4">60S acidic ribosomal protein P0</fullName>
    </recommendedName>
</protein>
<gene>
    <name evidence="7" type="ORF">EVJ58_g1459</name>
</gene>
<dbReference type="Gene3D" id="3.30.70.1730">
    <property type="match status" value="1"/>
</dbReference>
<name>A0A4Y9Z2T0_9APHY</name>
<dbReference type="STRING" id="34475.A0A4Y9Z2T0"/>
<dbReference type="CDD" id="cd05795">
    <property type="entry name" value="Ribosomal_P0_L10e"/>
    <property type="match status" value="1"/>
</dbReference>
<dbReference type="GO" id="GO:0000027">
    <property type="term" value="P:ribosomal large subunit assembly"/>
    <property type="evidence" value="ECO:0007669"/>
    <property type="project" value="TreeGrafter"/>
</dbReference>
<dbReference type="GO" id="GO:0003735">
    <property type="term" value="F:structural constituent of ribosome"/>
    <property type="evidence" value="ECO:0007669"/>
    <property type="project" value="TreeGrafter"/>
</dbReference>
<dbReference type="InterPro" id="IPR001790">
    <property type="entry name" value="Ribosomal_uL10"/>
</dbReference>
<comment type="function">
    <text evidence="4">Component of the ribosome, a large ribonucleoprotein complex responsible for the synthesis of proteins in the cell. The small ribosomal subunit (SSU) binds messenger RNAs (mRNAs) and translates the encoded message by selecting cognate aminoacyl-transfer RNA (tRNA) molecules. The large subunit (LSU) contains the ribosomal catalytic site termed the peptidyl transferase center (PTC), which catalyzes the formation of peptide bonds, thereby polymerizing the amino acids delivered by tRNAs into a polypeptide chain. The nascent polypeptides leave the ribosome through a tunnel in the LSU and interact with protein factors that function in enzymatic processing, targeting, and the membrane insertion of nascent chains at the exit of the ribosomal tunnel. uL10 forms part of the P stalk that participates in recruiting G proteins to the ribosome.</text>
</comment>
<keyword evidence="2 4" id="KW-0689">Ribosomal protein</keyword>
<dbReference type="PANTHER" id="PTHR45699">
    <property type="entry name" value="60S ACIDIC RIBOSOMAL PROTEIN P0"/>
    <property type="match status" value="1"/>
</dbReference>
<evidence type="ECO:0000256" key="1">
    <source>
        <dbReference type="ARBA" id="ARBA00008889"/>
    </source>
</evidence>
<comment type="similarity">
    <text evidence="1 4">Belongs to the universal ribosomal protein uL10 family.</text>
</comment>
<dbReference type="SUPFAM" id="SSF160369">
    <property type="entry name" value="Ribosomal protein L10-like"/>
    <property type="match status" value="1"/>
</dbReference>
<evidence type="ECO:0000256" key="3">
    <source>
        <dbReference type="ARBA" id="ARBA00023274"/>
    </source>
</evidence>
<evidence type="ECO:0000313" key="7">
    <source>
        <dbReference type="EMBL" id="TFY67679.1"/>
    </source>
</evidence>
<dbReference type="InterPro" id="IPR050323">
    <property type="entry name" value="Ribosomal_protein_uL10"/>
</dbReference>
<evidence type="ECO:0000313" key="8">
    <source>
        <dbReference type="Proteomes" id="UP000298390"/>
    </source>
</evidence>